<dbReference type="InterPro" id="IPR008928">
    <property type="entry name" value="6-hairpin_glycosidase_sf"/>
</dbReference>
<keyword evidence="4" id="KW-1185">Reference proteome</keyword>
<dbReference type="InterPro" id="IPR010819">
    <property type="entry name" value="AGE/CE"/>
</dbReference>
<dbReference type="PANTHER" id="PTHR15108">
    <property type="entry name" value="N-ACYLGLUCOSAMINE-2-EPIMERASE"/>
    <property type="match status" value="1"/>
</dbReference>
<comment type="similarity">
    <text evidence="1">Belongs to the N-acylglucosamine 2-epimerase family.</text>
</comment>
<evidence type="ECO:0000256" key="1">
    <source>
        <dbReference type="ARBA" id="ARBA00008558"/>
    </source>
</evidence>
<dbReference type="Gene3D" id="1.50.10.10">
    <property type="match status" value="1"/>
</dbReference>
<dbReference type="SUPFAM" id="SSF48208">
    <property type="entry name" value="Six-hairpin glycosidases"/>
    <property type="match status" value="1"/>
</dbReference>
<dbReference type="STRING" id="1280954.HPO_08818"/>
<dbReference type="Pfam" id="PF07221">
    <property type="entry name" value="GlcNAc_2-epim"/>
    <property type="match status" value="1"/>
</dbReference>
<dbReference type="RefSeq" id="WP_051612470.1">
    <property type="nucleotide sequence ID" value="NZ_ARYM01000009.1"/>
</dbReference>
<evidence type="ECO:0000313" key="4">
    <source>
        <dbReference type="Proteomes" id="UP000027100"/>
    </source>
</evidence>
<proteinExistence type="inferred from homology"/>
<organism evidence="3 4">
    <name type="scientific">Hyphomonas polymorpha PS728</name>
    <dbReference type="NCBI Taxonomy" id="1280954"/>
    <lineage>
        <taxon>Bacteria</taxon>
        <taxon>Pseudomonadati</taxon>
        <taxon>Pseudomonadota</taxon>
        <taxon>Alphaproteobacteria</taxon>
        <taxon>Hyphomonadales</taxon>
        <taxon>Hyphomonadaceae</taxon>
        <taxon>Hyphomonas</taxon>
    </lineage>
</organism>
<evidence type="ECO:0000313" key="3">
    <source>
        <dbReference type="EMBL" id="KCZ98644.1"/>
    </source>
</evidence>
<protein>
    <submittedName>
        <fullName evidence="3">N-acylglucosamine 2-epimerase</fullName>
    </submittedName>
</protein>
<keyword evidence="2" id="KW-0413">Isomerase</keyword>
<sequence>MSVSALQRRAREARSWLFDSCFPLWADHGVNEAGLFPEALTTSLDDATVDTTRVRVQARQTYVFAEAWRMGWKRDTAARLVNAGVATLAGPALNPQGLTGRALSYTTGQLTDPTFDLYDNAFTLFALAEAARGPGPAEHALTAANGILANLDREAHDRVNGGYAEALPPPAQRQQNPHMHLLEACLSLHTLQPDGGHLARADELASLFETKFTAGDQGLLGEFFAPDWSPLPGDASRIVEPGHQFEWVWLLHAYARARGEAVSASAERLYAYALTTLDVEGRAIQTAARGGAPVDASRRTWPQTEALKAHLAMLEARRDERYAAAACRSFDILMDEYLTEDGGWIDHFGADGAILSSSMPASTGYHVVLAFAELIRVMGA</sequence>
<reference evidence="3 4" key="1">
    <citation type="journal article" date="2014" name="Antonie Van Leeuwenhoek">
        <title>Hyphomonas beringensis sp. nov. and Hyphomonas chukchiensis sp. nov., isolated from surface seawater of the Bering Sea and Chukchi Sea.</title>
        <authorList>
            <person name="Li C."/>
            <person name="Lai Q."/>
            <person name="Li G."/>
            <person name="Dong C."/>
            <person name="Wang J."/>
            <person name="Liao Y."/>
            <person name="Shao Z."/>
        </authorList>
    </citation>
    <scope>NUCLEOTIDE SEQUENCE [LARGE SCALE GENOMIC DNA]</scope>
    <source>
        <strain evidence="3 4">PS728</strain>
    </source>
</reference>
<gene>
    <name evidence="3" type="ORF">HPO_08818</name>
</gene>
<comment type="caution">
    <text evidence="3">The sequence shown here is derived from an EMBL/GenBank/DDBJ whole genome shotgun (WGS) entry which is preliminary data.</text>
</comment>
<dbReference type="AlphaFoldDB" id="A0A062VGM7"/>
<dbReference type="OrthoDB" id="9806359at2"/>
<dbReference type="eggNOG" id="COG2942">
    <property type="taxonomic scope" value="Bacteria"/>
</dbReference>
<dbReference type="GO" id="GO:0005975">
    <property type="term" value="P:carbohydrate metabolic process"/>
    <property type="evidence" value="ECO:0007669"/>
    <property type="project" value="InterPro"/>
</dbReference>
<name>A0A062VGM7_9PROT</name>
<accession>A0A062VGM7</accession>
<dbReference type="PATRIC" id="fig|1280954.3.peg.1786"/>
<dbReference type="GO" id="GO:0016853">
    <property type="term" value="F:isomerase activity"/>
    <property type="evidence" value="ECO:0007669"/>
    <property type="project" value="UniProtKB-KW"/>
</dbReference>
<dbReference type="EMBL" id="ARYM01000009">
    <property type="protein sequence ID" value="KCZ98644.1"/>
    <property type="molecule type" value="Genomic_DNA"/>
</dbReference>
<dbReference type="Proteomes" id="UP000027100">
    <property type="component" value="Unassembled WGS sequence"/>
</dbReference>
<evidence type="ECO:0000256" key="2">
    <source>
        <dbReference type="ARBA" id="ARBA00023235"/>
    </source>
</evidence>
<dbReference type="InterPro" id="IPR012341">
    <property type="entry name" value="6hp_glycosidase-like_sf"/>
</dbReference>